<evidence type="ECO:0000256" key="2">
    <source>
        <dbReference type="SAM" id="SignalP"/>
    </source>
</evidence>
<keyword evidence="2" id="KW-0732">Signal</keyword>
<organism evidence="3 4">
    <name type="scientific">Lojkania enalia</name>
    <dbReference type="NCBI Taxonomy" id="147567"/>
    <lineage>
        <taxon>Eukaryota</taxon>
        <taxon>Fungi</taxon>
        <taxon>Dikarya</taxon>
        <taxon>Ascomycota</taxon>
        <taxon>Pezizomycotina</taxon>
        <taxon>Dothideomycetes</taxon>
        <taxon>Pleosporomycetidae</taxon>
        <taxon>Pleosporales</taxon>
        <taxon>Pleosporales incertae sedis</taxon>
        <taxon>Lojkania</taxon>
    </lineage>
</organism>
<feature type="chain" id="PRO_5040300866" evidence="2">
    <location>
        <begin position="20"/>
        <end position="296"/>
    </location>
</feature>
<feature type="coiled-coil region" evidence="1">
    <location>
        <begin position="255"/>
        <end position="292"/>
    </location>
</feature>
<feature type="signal peptide" evidence="2">
    <location>
        <begin position="1"/>
        <end position="19"/>
    </location>
</feature>
<evidence type="ECO:0000313" key="3">
    <source>
        <dbReference type="EMBL" id="KAF2265150.1"/>
    </source>
</evidence>
<gene>
    <name evidence="3" type="ORF">CC78DRAFT_207102</name>
</gene>
<name>A0A9P4KEU5_9PLEO</name>
<dbReference type="AlphaFoldDB" id="A0A9P4KEU5"/>
<evidence type="ECO:0000313" key="4">
    <source>
        <dbReference type="Proteomes" id="UP000800093"/>
    </source>
</evidence>
<evidence type="ECO:0000256" key="1">
    <source>
        <dbReference type="SAM" id="Coils"/>
    </source>
</evidence>
<sequence length="296" mass="32880">MHFTKSCAILALATGFAAATPVRSPESLPEYRRSPGFSPNPAKRGDISVFGNGFGGDKFDIFNKFNDFNDQNLFLNFKQVDQTFVNNGFGDEIFIQKAKEVLIIDQQNNGFNNKFNNLARKSFFRNNFPGQTTIFITVKTIKVAIIDDFGVNIEKDIFAQNVQIANRGFGATKVVMIKEQQTIIAQDVFNQFGNFNDFNGFNGFVPGVGAVSGFPAVPTATQDFQLFGQEPTWSEIVADPAATVAPAWQAELEDLNNVDNQNENNAEQEKLLEEEKAQLEALEAEQQKNATVVEKH</sequence>
<proteinExistence type="predicted"/>
<accession>A0A9P4KEU5</accession>
<reference evidence="4" key="1">
    <citation type="journal article" date="2020" name="Stud. Mycol.">
        <title>101 Dothideomycetes genomes: A test case for predicting lifestyles and emergence of pathogens.</title>
        <authorList>
            <person name="Haridas S."/>
            <person name="Albert R."/>
            <person name="Binder M."/>
            <person name="Bloem J."/>
            <person name="LaButti K."/>
            <person name="Salamov A."/>
            <person name="Andreopoulos B."/>
            <person name="Baker S."/>
            <person name="Barry K."/>
            <person name="Bills G."/>
            <person name="Bluhm B."/>
            <person name="Cannon C."/>
            <person name="Castanera R."/>
            <person name="Culley D."/>
            <person name="Daum C."/>
            <person name="Ezra D."/>
            <person name="Gonzalez J."/>
            <person name="Henrissat B."/>
            <person name="Kuo A."/>
            <person name="Liang C."/>
            <person name="Lipzen A."/>
            <person name="Lutzoni F."/>
            <person name="Magnuson J."/>
            <person name="Mondo S."/>
            <person name="Nolan M."/>
            <person name="Ohm R."/>
            <person name="Pangilinan J."/>
            <person name="Park H.-J."/>
            <person name="Ramirez L."/>
            <person name="Alfaro M."/>
            <person name="Sun H."/>
            <person name="Tritt A."/>
            <person name="Yoshinaga Y."/>
            <person name="Zwiers L.-H."/>
            <person name="Turgeon B."/>
            <person name="Goodwin S."/>
            <person name="Spatafora J."/>
            <person name="Crous P."/>
            <person name="Grigoriev I."/>
        </authorList>
    </citation>
    <scope>NUCLEOTIDE SEQUENCE [LARGE SCALE GENOMIC DNA]</scope>
    <source>
        <strain evidence="4">CBS 304.66</strain>
    </source>
</reference>
<dbReference type="OrthoDB" id="3933243at2759"/>
<dbReference type="Proteomes" id="UP000800093">
    <property type="component" value="Unassembled WGS sequence"/>
</dbReference>
<keyword evidence="1" id="KW-0175">Coiled coil</keyword>
<protein>
    <submittedName>
        <fullName evidence="3">Uncharacterized protein</fullName>
    </submittedName>
</protein>
<dbReference type="EMBL" id="ML986610">
    <property type="protein sequence ID" value="KAF2265150.1"/>
    <property type="molecule type" value="Genomic_DNA"/>
</dbReference>
<keyword evidence="4" id="KW-1185">Reference proteome</keyword>
<comment type="caution">
    <text evidence="3">The sequence shown here is derived from an EMBL/GenBank/DDBJ whole genome shotgun (WGS) entry which is preliminary data.</text>
</comment>